<feature type="active site" description="Nucleophile" evidence="2">
    <location>
        <position position="123"/>
    </location>
</feature>
<accession>A0A3P7LCI8</accession>
<dbReference type="InterPro" id="IPR001096">
    <property type="entry name" value="Peptidase_C13"/>
</dbReference>
<evidence type="ECO:0000313" key="3">
    <source>
        <dbReference type="EMBL" id="VDM80465.1"/>
    </source>
</evidence>
<dbReference type="EMBL" id="UYYB01108725">
    <property type="protein sequence ID" value="VDM80465.1"/>
    <property type="molecule type" value="Genomic_DNA"/>
</dbReference>
<dbReference type="GO" id="GO:0004197">
    <property type="term" value="F:cysteine-type endopeptidase activity"/>
    <property type="evidence" value="ECO:0007669"/>
    <property type="project" value="TreeGrafter"/>
</dbReference>
<protein>
    <recommendedName>
        <fullName evidence="5">Peptidase C13 family protein</fullName>
    </recommendedName>
</protein>
<dbReference type="Pfam" id="PF01650">
    <property type="entry name" value="Peptidase_C13"/>
    <property type="match status" value="1"/>
</dbReference>
<reference evidence="3 4" key="1">
    <citation type="submission" date="2018-11" db="EMBL/GenBank/DDBJ databases">
        <authorList>
            <consortium name="Pathogen Informatics"/>
        </authorList>
    </citation>
    <scope>NUCLEOTIDE SEQUENCE [LARGE SCALE GENOMIC DNA]</scope>
</reference>
<keyword evidence="4" id="KW-1185">Reference proteome</keyword>
<dbReference type="PRINTS" id="PR00776">
    <property type="entry name" value="HEMOGLOBNASE"/>
</dbReference>
<organism evidence="3 4">
    <name type="scientific">Strongylus vulgaris</name>
    <name type="common">Blood worm</name>
    <dbReference type="NCBI Taxonomy" id="40348"/>
    <lineage>
        <taxon>Eukaryota</taxon>
        <taxon>Metazoa</taxon>
        <taxon>Ecdysozoa</taxon>
        <taxon>Nematoda</taxon>
        <taxon>Chromadorea</taxon>
        <taxon>Rhabditida</taxon>
        <taxon>Rhabditina</taxon>
        <taxon>Rhabditomorpha</taxon>
        <taxon>Strongyloidea</taxon>
        <taxon>Strongylidae</taxon>
        <taxon>Strongylus</taxon>
    </lineage>
</organism>
<dbReference type="AlphaFoldDB" id="A0A3P7LCI8"/>
<comment type="similarity">
    <text evidence="1">Belongs to the peptidase C13 family.</text>
</comment>
<feature type="active site" evidence="2">
    <location>
        <position position="81"/>
    </location>
</feature>
<dbReference type="PIRSF" id="PIRSF019663">
    <property type="entry name" value="Legumain"/>
    <property type="match status" value="1"/>
</dbReference>
<evidence type="ECO:0000256" key="2">
    <source>
        <dbReference type="PIRSR" id="PIRSR019663-1"/>
    </source>
</evidence>
<gene>
    <name evidence="3" type="ORF">SVUK_LOCUS15463</name>
</gene>
<dbReference type="GO" id="GO:0051603">
    <property type="term" value="P:proteolysis involved in protein catabolic process"/>
    <property type="evidence" value="ECO:0007669"/>
    <property type="project" value="TreeGrafter"/>
</dbReference>
<dbReference type="PANTHER" id="PTHR12000:SF42">
    <property type="entry name" value="LEGUMAIN"/>
    <property type="match status" value="1"/>
</dbReference>
<dbReference type="PANTHER" id="PTHR12000">
    <property type="entry name" value="HEMOGLOBINASE FAMILY MEMBER"/>
    <property type="match status" value="1"/>
</dbReference>
<evidence type="ECO:0000313" key="4">
    <source>
        <dbReference type="Proteomes" id="UP000270094"/>
    </source>
</evidence>
<evidence type="ECO:0008006" key="5">
    <source>
        <dbReference type="Google" id="ProtNLM"/>
    </source>
</evidence>
<dbReference type="OrthoDB" id="5798836at2759"/>
<dbReference type="GO" id="GO:0005773">
    <property type="term" value="C:vacuole"/>
    <property type="evidence" value="ECO:0007669"/>
    <property type="project" value="GOC"/>
</dbReference>
<name>A0A3P7LCI8_STRVU</name>
<evidence type="ECO:0000256" key="1">
    <source>
        <dbReference type="ARBA" id="ARBA00009941"/>
    </source>
</evidence>
<dbReference type="GO" id="GO:0006624">
    <property type="term" value="P:vacuolar protein processing"/>
    <property type="evidence" value="ECO:0007669"/>
    <property type="project" value="TreeGrafter"/>
</dbReference>
<dbReference type="Gene3D" id="3.40.50.1460">
    <property type="match status" value="1"/>
</dbReference>
<proteinExistence type="inferred from homology"/>
<sequence>MMYDDVAYDPGNPHPGELRNIQNGPDYRKGMVVDYRATSVNKYVFQAVLTGNTVLAAFYEGSGRVLKSTTADNVFIFYSDHGAYNVLGMPSGPPITKSDLQSYIETARSAGKFHKLSIYVEACESGSMLSGLEKDDFVNGLTASSATEDSYACNCAGPICYADLFSYKWITNSEQKREQFQEIFNNLLQILRVTTDKFQEDHELVKDLQDYCYETLVLQFDEHCFPLRNNAFAFGSLRRFRSFCVKANSNVIQRAINTMRLYCMGNSSIAEVQGVE</sequence>
<dbReference type="Proteomes" id="UP000270094">
    <property type="component" value="Unassembled WGS sequence"/>
</dbReference>